<keyword evidence="1" id="KW-0812">Transmembrane</keyword>
<comment type="caution">
    <text evidence="2">The sequence shown here is derived from an EMBL/GenBank/DDBJ whole genome shotgun (WGS) entry which is preliminary data.</text>
</comment>
<dbReference type="EMBL" id="JADYXP020000017">
    <property type="protein sequence ID" value="KAL0107226.1"/>
    <property type="molecule type" value="Genomic_DNA"/>
</dbReference>
<reference evidence="2 3" key="1">
    <citation type="submission" date="2023-03" db="EMBL/GenBank/DDBJ databases">
        <title>High recombination rates correlate with genetic variation in Cardiocondyla obscurior ants.</title>
        <authorList>
            <person name="Errbii M."/>
        </authorList>
    </citation>
    <scope>NUCLEOTIDE SEQUENCE [LARGE SCALE GENOMIC DNA]</scope>
    <source>
        <strain evidence="2">Alpha-2009</strain>
        <tissue evidence="2">Whole body</tissue>
    </source>
</reference>
<keyword evidence="1" id="KW-1133">Transmembrane helix</keyword>
<evidence type="ECO:0000256" key="1">
    <source>
        <dbReference type="SAM" id="Phobius"/>
    </source>
</evidence>
<dbReference type="AlphaFoldDB" id="A0AAW2EU38"/>
<protein>
    <submittedName>
        <fullName evidence="2">Uncharacterized protein</fullName>
    </submittedName>
</protein>
<proteinExistence type="predicted"/>
<feature type="transmembrane region" description="Helical" evidence="1">
    <location>
        <begin position="20"/>
        <end position="40"/>
    </location>
</feature>
<keyword evidence="1" id="KW-0472">Membrane</keyword>
<gene>
    <name evidence="2" type="ORF">PUN28_015630</name>
</gene>
<sequence>MRIYERKGKIEFSYTLLEIYGFPIWSGIKSLLSFFFYFFFCAFCTSRFYDIENSIRINIDLIFITIIRYERNIVYN</sequence>
<evidence type="ECO:0000313" key="2">
    <source>
        <dbReference type="EMBL" id="KAL0107226.1"/>
    </source>
</evidence>
<dbReference type="Proteomes" id="UP001430953">
    <property type="component" value="Unassembled WGS sequence"/>
</dbReference>
<organism evidence="2 3">
    <name type="scientific">Cardiocondyla obscurior</name>
    <dbReference type="NCBI Taxonomy" id="286306"/>
    <lineage>
        <taxon>Eukaryota</taxon>
        <taxon>Metazoa</taxon>
        <taxon>Ecdysozoa</taxon>
        <taxon>Arthropoda</taxon>
        <taxon>Hexapoda</taxon>
        <taxon>Insecta</taxon>
        <taxon>Pterygota</taxon>
        <taxon>Neoptera</taxon>
        <taxon>Endopterygota</taxon>
        <taxon>Hymenoptera</taxon>
        <taxon>Apocrita</taxon>
        <taxon>Aculeata</taxon>
        <taxon>Formicoidea</taxon>
        <taxon>Formicidae</taxon>
        <taxon>Myrmicinae</taxon>
        <taxon>Cardiocondyla</taxon>
    </lineage>
</organism>
<name>A0AAW2EU38_9HYME</name>
<keyword evidence="3" id="KW-1185">Reference proteome</keyword>
<accession>A0AAW2EU38</accession>
<evidence type="ECO:0000313" key="3">
    <source>
        <dbReference type="Proteomes" id="UP001430953"/>
    </source>
</evidence>